<dbReference type="InterPro" id="IPR008979">
    <property type="entry name" value="Galactose-bd-like_sf"/>
</dbReference>
<dbReference type="InterPro" id="IPR054593">
    <property type="entry name" value="Beta-mannosidase-like_N2"/>
</dbReference>
<reference evidence="5 6" key="1">
    <citation type="submission" date="2016-01" db="EMBL/GenBank/DDBJ databases">
        <title>High potential of lignocellulose degradation of a new Verrucomicrobia species.</title>
        <authorList>
            <person name="Wang Y."/>
            <person name="Shi Y."/>
            <person name="Qiu Z."/>
            <person name="Liu S."/>
            <person name="Yang H."/>
        </authorList>
    </citation>
    <scope>NUCLEOTIDE SEQUENCE [LARGE SCALE GENOMIC DNA]</scope>
    <source>
        <strain evidence="5 6">TSB47</strain>
    </source>
</reference>
<dbReference type="NCBIfam" id="NF045579">
    <property type="entry name" value="rhamnoside_JR"/>
    <property type="match status" value="1"/>
</dbReference>
<dbReference type="AlphaFoldDB" id="A0A178IE14"/>
<keyword evidence="2" id="KW-0378">Hydrolase</keyword>
<protein>
    <recommendedName>
        <fullName evidence="4">Beta-mannosidase-like galactose-binding domain-containing protein</fullName>
    </recommendedName>
</protein>
<dbReference type="OrthoDB" id="174162at2"/>
<evidence type="ECO:0000256" key="3">
    <source>
        <dbReference type="SAM" id="SignalP"/>
    </source>
</evidence>
<keyword evidence="1 3" id="KW-0732">Signal</keyword>
<evidence type="ECO:0000313" key="5">
    <source>
        <dbReference type="EMBL" id="OAM87397.1"/>
    </source>
</evidence>
<feature type="domain" description="Beta-mannosidase-like galactose-binding" evidence="4">
    <location>
        <begin position="980"/>
        <end position="1050"/>
    </location>
</feature>
<evidence type="ECO:0000313" key="6">
    <source>
        <dbReference type="Proteomes" id="UP000078486"/>
    </source>
</evidence>
<feature type="signal peptide" evidence="3">
    <location>
        <begin position="1"/>
        <end position="28"/>
    </location>
</feature>
<dbReference type="EMBL" id="LRRQ01000173">
    <property type="protein sequence ID" value="OAM87397.1"/>
    <property type="molecule type" value="Genomic_DNA"/>
</dbReference>
<evidence type="ECO:0000256" key="1">
    <source>
        <dbReference type="ARBA" id="ARBA00022729"/>
    </source>
</evidence>
<dbReference type="PANTHER" id="PTHR43817:SF1">
    <property type="entry name" value="HYDROLASE, FAMILY 43, PUTATIVE (AFU_ORTHOLOGUE AFUA_3G01660)-RELATED"/>
    <property type="match status" value="1"/>
</dbReference>
<evidence type="ECO:0000259" key="4">
    <source>
        <dbReference type="Pfam" id="PF22666"/>
    </source>
</evidence>
<dbReference type="GO" id="GO:0004553">
    <property type="term" value="F:hydrolase activity, hydrolyzing O-glycosyl compounds"/>
    <property type="evidence" value="ECO:0007669"/>
    <property type="project" value="UniProtKB-ARBA"/>
</dbReference>
<dbReference type="Gene3D" id="2.60.120.260">
    <property type="entry name" value="Galactose-binding domain-like"/>
    <property type="match status" value="1"/>
</dbReference>
<dbReference type="STRING" id="1184151.AW736_23335"/>
<organism evidence="5 6">
    <name type="scientific">Termitidicoccus mucosus</name>
    <dbReference type="NCBI Taxonomy" id="1184151"/>
    <lineage>
        <taxon>Bacteria</taxon>
        <taxon>Pseudomonadati</taxon>
        <taxon>Verrucomicrobiota</taxon>
        <taxon>Opitutia</taxon>
        <taxon>Opitutales</taxon>
        <taxon>Opitutaceae</taxon>
        <taxon>Termitidicoccus</taxon>
    </lineage>
</organism>
<name>A0A178IE14_9BACT</name>
<gene>
    <name evidence="5" type="ORF">AW736_23335</name>
</gene>
<comment type="caution">
    <text evidence="5">The sequence shown here is derived from an EMBL/GenBank/DDBJ whole genome shotgun (WGS) entry which is preliminary data.</text>
</comment>
<dbReference type="Proteomes" id="UP000078486">
    <property type="component" value="Unassembled WGS sequence"/>
</dbReference>
<evidence type="ECO:0000256" key="2">
    <source>
        <dbReference type="ARBA" id="ARBA00022801"/>
    </source>
</evidence>
<feature type="chain" id="PRO_5008088693" description="Beta-mannosidase-like galactose-binding domain-containing protein" evidence="3">
    <location>
        <begin position="29"/>
        <end position="1093"/>
    </location>
</feature>
<proteinExistence type="predicted"/>
<dbReference type="Pfam" id="PF22666">
    <property type="entry name" value="Glyco_hydro_2_N2"/>
    <property type="match status" value="1"/>
</dbReference>
<sequence>MPRKETKMKISVLLACLLALVGTMPAAALEPESFMNPPSSAKPTIWWFWGESVTTEHGITQDLEAMKRVGFGGVVIYEQVFSDAPDAYKSLSPDFMARVRFAAAECARLGMSLELNVGPGFVAGGPWITPELGLQRLVSSEIVVFGGRTFSGKLPQPPTMHGFYRDVAVLAYPSPAGNEAAQPPVLTCKPAGLDLATMFARDGKKVRIPPLPKGQPTLIQIDYGRPFTARSIVFAQRPNTKGLIMATQLPGNWSDDNYGQGVHPHPPLGQLEASDDGIHWEFVCTLPQRGLQLDGRQRQTLAFPAKTARFFRLNLHDWGPNKLYKDDDLHIGSVELLGEARIDQWEVKSANYIDFADPDRTPDYAAHEVIDPAKIVDLTNRLNPDGTLVWDAPPGRWTILRFGHTATGASTKHSRPESKGLECDKMSAKAAQVQFDNYVGKILNEVRSVPGARLAGIHIDSAETGSQNWTADFPAQFQARRGYDLRRLLPSMAGRVVGSREQSDRFLTDVRRTCADMIADLYYGEFQRLCHANGMTVMAQAPGIATCLPVDNIQSKGRTDIPMSEFWLSQRDGTLDLKEASSAAHLYGLPLAAAEAFTGSPADVTLTRIKPLADNALALGINYFVVLAYVHQPWDDRKPGVTEDSYYLPYQRHNTWWEYSGGFWNMLARSSHMMRQGQPVIDLLYHLGNDVPLKIFPARMRPAPPDSYDYDVCGDEPLLMAGVKDGRVVMPGGMSYSVLVLAGGDHMTLAAARHLKTLVTQGAVVLATNKPIGSRSLADGAAGDAEVRKIADELWGTGRMGTSGEHATGKGRVVWGRTPAEILNGLGVPKDFEAVFTDQKIIFAHRRTDVEDIYFVANRGVKPATFAGQFRVHGRVPQAWNPETGEITALPGFCAKQNRIEVPLQLEANASLFVVFRDEPAPKKTPPGLVGEIPVLKKLSGPWQVGFQPGTGAPEQLAFPALISWTAHSDSGVRNYSGAATYAKEFDLSAMPDGNVMLDLGRVETVASVTLNGVDLGALWKAPYAVDVTKALRLGKNRLEVKIINTWANRLIADSGLPESQRVSWATFNPYKPSDRLRPSGLLGPVVLRATGK</sequence>
<dbReference type="SUPFAM" id="SSF49785">
    <property type="entry name" value="Galactose-binding domain-like"/>
    <property type="match status" value="2"/>
</dbReference>
<dbReference type="Pfam" id="PF17132">
    <property type="entry name" value="Glyco_hydro_106"/>
    <property type="match status" value="1"/>
</dbReference>
<keyword evidence="6" id="KW-1185">Reference proteome</keyword>
<dbReference type="PANTHER" id="PTHR43817">
    <property type="entry name" value="GLYCOSYL HYDROLASE"/>
    <property type="match status" value="1"/>
</dbReference>
<accession>A0A178IE14</accession>